<keyword evidence="2 8" id="KW-0813">Transport</keyword>
<feature type="transmembrane region" description="Helical" evidence="8">
    <location>
        <begin position="481"/>
        <end position="505"/>
    </location>
</feature>
<dbReference type="RefSeq" id="WP_011390948.1">
    <property type="nucleotide sequence ID" value="NC_007643.1"/>
</dbReference>
<dbReference type="GO" id="GO:0055085">
    <property type="term" value="P:transmembrane transport"/>
    <property type="evidence" value="ECO:0007669"/>
    <property type="project" value="InterPro"/>
</dbReference>
<evidence type="ECO:0000256" key="4">
    <source>
        <dbReference type="ARBA" id="ARBA00022519"/>
    </source>
</evidence>
<keyword evidence="11" id="KW-1185">Reference proteome</keyword>
<feature type="transmembrane region" description="Helical" evidence="8">
    <location>
        <begin position="255"/>
        <end position="276"/>
    </location>
</feature>
<dbReference type="GO" id="GO:0005886">
    <property type="term" value="C:plasma membrane"/>
    <property type="evidence" value="ECO:0007669"/>
    <property type="project" value="UniProtKB-SubCell"/>
</dbReference>
<feature type="transmembrane region" description="Helical" evidence="8">
    <location>
        <begin position="104"/>
        <end position="125"/>
    </location>
</feature>
<dbReference type="EnsemblBacteria" id="ABC23995">
    <property type="protein sequence ID" value="ABC23995"/>
    <property type="gene ID" value="Rru_A3200"/>
</dbReference>
<dbReference type="AlphaFoldDB" id="Q2RPF0"/>
<feature type="transmembrane region" description="Helical" evidence="8">
    <location>
        <begin position="428"/>
        <end position="449"/>
    </location>
</feature>
<dbReference type="KEGG" id="rru:Rru_A3200"/>
<evidence type="ECO:0000256" key="2">
    <source>
        <dbReference type="ARBA" id="ARBA00022448"/>
    </source>
</evidence>
<dbReference type="Pfam" id="PF00528">
    <property type="entry name" value="BPD_transp_1"/>
    <property type="match status" value="2"/>
</dbReference>
<dbReference type="SUPFAM" id="SSF161098">
    <property type="entry name" value="MetI-like"/>
    <property type="match status" value="2"/>
</dbReference>
<keyword evidence="3" id="KW-1003">Cell membrane</keyword>
<organism evidence="10 11">
    <name type="scientific">Rhodospirillum rubrum (strain ATCC 11170 / ATH 1.1.1 / DSM 467 / LMG 4362 / NCIMB 8255 / S1)</name>
    <dbReference type="NCBI Taxonomy" id="269796"/>
    <lineage>
        <taxon>Bacteria</taxon>
        <taxon>Pseudomonadati</taxon>
        <taxon>Pseudomonadota</taxon>
        <taxon>Alphaproteobacteria</taxon>
        <taxon>Rhodospirillales</taxon>
        <taxon>Rhodospirillaceae</taxon>
        <taxon>Rhodospirillum</taxon>
    </lineage>
</organism>
<dbReference type="Proteomes" id="UP000001929">
    <property type="component" value="Chromosome"/>
</dbReference>
<feature type="transmembrane region" description="Helical" evidence="8">
    <location>
        <begin position="311"/>
        <end position="332"/>
    </location>
</feature>
<dbReference type="EMBL" id="CP000230">
    <property type="protein sequence ID" value="ABC23995.1"/>
    <property type="molecule type" value="Genomic_DNA"/>
</dbReference>
<proteinExistence type="inferred from homology"/>
<feature type="domain" description="ABC transmembrane type-1" evidence="9">
    <location>
        <begin position="69"/>
        <end position="277"/>
    </location>
</feature>
<dbReference type="PANTHER" id="PTHR43357">
    <property type="entry name" value="INNER MEMBRANE ABC TRANSPORTER PERMEASE PROTEIN YDCV"/>
    <property type="match status" value="1"/>
</dbReference>
<comment type="similarity">
    <text evidence="8">Belongs to the binding-protein-dependent transport system permease family.</text>
</comment>
<accession>Q2RPF0</accession>
<dbReference type="CDD" id="cd06261">
    <property type="entry name" value="TM_PBP2"/>
    <property type="match status" value="2"/>
</dbReference>
<evidence type="ECO:0000313" key="10">
    <source>
        <dbReference type="EMBL" id="ABC23995.1"/>
    </source>
</evidence>
<dbReference type="Gene3D" id="1.10.3720.10">
    <property type="entry name" value="MetI-like"/>
    <property type="match status" value="2"/>
</dbReference>
<dbReference type="HOGENOM" id="CLU_021838_2_1_5"/>
<keyword evidence="4" id="KW-0997">Cell inner membrane</keyword>
<dbReference type="PANTHER" id="PTHR43357:SF3">
    <property type="entry name" value="FE(3+)-TRANSPORT SYSTEM PERMEASE PROTEIN FBPB 2"/>
    <property type="match status" value="1"/>
</dbReference>
<keyword evidence="7 8" id="KW-0472">Membrane</keyword>
<evidence type="ECO:0000256" key="6">
    <source>
        <dbReference type="ARBA" id="ARBA00022989"/>
    </source>
</evidence>
<keyword evidence="6 8" id="KW-1133">Transmembrane helix</keyword>
<dbReference type="PROSITE" id="PS50928">
    <property type="entry name" value="ABC_TM1"/>
    <property type="match status" value="2"/>
</dbReference>
<comment type="subcellular location">
    <subcellularLocation>
        <location evidence="1">Cell inner membrane</location>
        <topology evidence="1">Multi-pass membrane protein</topology>
    </subcellularLocation>
    <subcellularLocation>
        <location evidence="8">Cell membrane</location>
        <topology evidence="8">Multi-pass membrane protein</topology>
    </subcellularLocation>
</comment>
<dbReference type="PhylomeDB" id="Q2RPF0"/>
<feature type="transmembrane region" description="Helical" evidence="8">
    <location>
        <begin position="75"/>
        <end position="97"/>
    </location>
</feature>
<evidence type="ECO:0000256" key="5">
    <source>
        <dbReference type="ARBA" id="ARBA00022692"/>
    </source>
</evidence>
<feature type="domain" description="ABC transmembrane type-1" evidence="9">
    <location>
        <begin position="362"/>
        <end position="556"/>
    </location>
</feature>
<dbReference type="eggNOG" id="COG1178">
    <property type="taxonomic scope" value="Bacteria"/>
</dbReference>
<evidence type="ECO:0000313" key="11">
    <source>
        <dbReference type="Proteomes" id="UP000001929"/>
    </source>
</evidence>
<dbReference type="InterPro" id="IPR000515">
    <property type="entry name" value="MetI-like"/>
</dbReference>
<keyword evidence="5 8" id="KW-0812">Transmembrane</keyword>
<feature type="transmembrane region" description="Helical" evidence="8">
    <location>
        <begin position="366"/>
        <end position="388"/>
    </location>
</feature>
<dbReference type="PATRIC" id="fig|269796.9.peg.3311"/>
<protein>
    <submittedName>
        <fullName evidence="10">Binding-protein-dependent transport systems inner membrane component</fullName>
    </submittedName>
</protein>
<evidence type="ECO:0000256" key="1">
    <source>
        <dbReference type="ARBA" id="ARBA00004429"/>
    </source>
</evidence>
<evidence type="ECO:0000256" key="7">
    <source>
        <dbReference type="ARBA" id="ARBA00023136"/>
    </source>
</evidence>
<feature type="transmembrane region" description="Helical" evidence="8">
    <location>
        <begin position="537"/>
        <end position="560"/>
    </location>
</feature>
<evidence type="ECO:0000259" key="9">
    <source>
        <dbReference type="PROSITE" id="PS50928"/>
    </source>
</evidence>
<evidence type="ECO:0000256" key="8">
    <source>
        <dbReference type="RuleBase" id="RU363032"/>
    </source>
</evidence>
<reference evidence="10 11" key="1">
    <citation type="journal article" date="2011" name="Stand. Genomic Sci.">
        <title>Complete genome sequence of Rhodospirillum rubrum type strain (S1).</title>
        <authorList>
            <person name="Munk A.C."/>
            <person name="Copeland A."/>
            <person name="Lucas S."/>
            <person name="Lapidus A."/>
            <person name="Del Rio T.G."/>
            <person name="Barry K."/>
            <person name="Detter J.C."/>
            <person name="Hammon N."/>
            <person name="Israni S."/>
            <person name="Pitluck S."/>
            <person name="Brettin T."/>
            <person name="Bruce D."/>
            <person name="Han C."/>
            <person name="Tapia R."/>
            <person name="Gilna P."/>
            <person name="Schmutz J."/>
            <person name="Larimer F."/>
            <person name="Land M."/>
            <person name="Kyrpides N.C."/>
            <person name="Mavromatis K."/>
            <person name="Richardson P."/>
            <person name="Rohde M."/>
            <person name="Goker M."/>
            <person name="Klenk H.P."/>
            <person name="Zhang Y."/>
            <person name="Roberts G.P."/>
            <person name="Reslewic S."/>
            <person name="Schwartz D.C."/>
        </authorList>
    </citation>
    <scope>NUCLEOTIDE SEQUENCE [LARGE SCALE GENOMIC DNA]</scope>
    <source>
        <strain evidence="11">ATCC 11170 / ATH 1.1.1 / DSM 467 / LMG 4362 / NCIMB 8255 / S1</strain>
    </source>
</reference>
<name>Q2RPF0_RHORT</name>
<evidence type="ECO:0000256" key="3">
    <source>
        <dbReference type="ARBA" id="ARBA00022475"/>
    </source>
</evidence>
<feature type="transmembrane region" description="Helical" evidence="8">
    <location>
        <begin position="156"/>
        <end position="176"/>
    </location>
</feature>
<feature type="transmembrane region" description="Helical" evidence="8">
    <location>
        <begin position="20"/>
        <end position="42"/>
    </location>
</feature>
<dbReference type="STRING" id="269796.Rru_A3200"/>
<feature type="transmembrane region" description="Helical" evidence="8">
    <location>
        <begin position="400"/>
        <end position="422"/>
    </location>
</feature>
<gene>
    <name evidence="10" type="ordered locus">Rru_A3200</name>
</gene>
<dbReference type="InterPro" id="IPR035906">
    <property type="entry name" value="MetI-like_sf"/>
</dbReference>
<sequence length="574" mass="59484">MIVPRALSRRLPSRLTSESLLLGGATLYVAVFCLLPLLRLLAEPLAADTGGGWQMVVRVLGARATTTAFWNTLEAGLASTLLAVVVGGGLAIVVGLTTVRARGLLTFICLIPLLIPAQIAALAWLELAGPNSPLLRLIGLGVATGQRNPLYSAGGVIWLLGLEHAPMVFLAARAGLRALPNDLVEAARMAGARGPRIVLTIVLPLLRPALLAGAALAFVSAIGNFGVSALLGIPGRFPMLTTLIYRRLNGFGPDVLAEVAVLAMILAGLAGAGLLLQAWAWGRQNRHAARDTAALAPLPLGRWRLLVEGGLWLFLGLTALMPLAALTGAALAPALGVATTWDSATLDHFRAVFANPVMLRALTNSFTLATVAGGVGLVVAAPLAYFIVTRRAPLARALNYIADMPYALPGIILSISCILLYLKPLPGLGIGLYNSFWILLVAYLGRFLALSLRPAMAGVAQIDPALEEAARVAGAGPMARFFAIVLPLAAPAAAAGGLLVFLAAFNELTVSALLWSAGHETLGVMVFSLTDEGNSNAAAAVSVIAVLATLAVALAATVFARAARLPKGVLPWQD</sequence>
<feature type="transmembrane region" description="Helical" evidence="8">
    <location>
        <begin position="197"/>
        <end position="222"/>
    </location>
</feature>